<feature type="chain" id="PRO_5012049135" evidence="1">
    <location>
        <begin position="24"/>
        <end position="84"/>
    </location>
</feature>
<accession>A0A1N7S8Y3</accession>
<protein>
    <submittedName>
        <fullName evidence="2">Uncharacterized protein</fullName>
    </submittedName>
</protein>
<dbReference type="Proteomes" id="UP000187012">
    <property type="component" value="Unassembled WGS sequence"/>
</dbReference>
<gene>
    <name evidence="2" type="ORF">BN2475_450091</name>
</gene>
<name>A0A1N7S8Y3_9BURK</name>
<keyword evidence="1" id="KW-0732">Signal</keyword>
<evidence type="ECO:0000313" key="3">
    <source>
        <dbReference type="Proteomes" id="UP000187012"/>
    </source>
</evidence>
<feature type="signal peptide" evidence="1">
    <location>
        <begin position="1"/>
        <end position="23"/>
    </location>
</feature>
<dbReference type="AlphaFoldDB" id="A0A1N7S8Y3"/>
<organism evidence="2 3">
    <name type="scientific">Paraburkholderia ribeironis</name>
    <dbReference type="NCBI Taxonomy" id="1247936"/>
    <lineage>
        <taxon>Bacteria</taxon>
        <taxon>Pseudomonadati</taxon>
        <taxon>Pseudomonadota</taxon>
        <taxon>Betaproteobacteria</taxon>
        <taxon>Burkholderiales</taxon>
        <taxon>Burkholderiaceae</taxon>
        <taxon>Paraburkholderia</taxon>
    </lineage>
</organism>
<proteinExistence type="predicted"/>
<dbReference type="EMBL" id="CYGX02000045">
    <property type="protein sequence ID" value="SIT43834.1"/>
    <property type="molecule type" value="Genomic_DNA"/>
</dbReference>
<keyword evidence="3" id="KW-1185">Reference proteome</keyword>
<evidence type="ECO:0000256" key="1">
    <source>
        <dbReference type="SAM" id="SignalP"/>
    </source>
</evidence>
<reference evidence="2 3" key="1">
    <citation type="submission" date="2016-12" db="EMBL/GenBank/DDBJ databases">
        <authorList>
            <person name="Song W.-J."/>
            <person name="Kurnit D.M."/>
        </authorList>
    </citation>
    <scope>NUCLEOTIDE SEQUENCE [LARGE SCALE GENOMIC DNA]</scope>
    <source>
        <strain evidence="2 3">STM7296</strain>
    </source>
</reference>
<evidence type="ECO:0000313" key="2">
    <source>
        <dbReference type="EMBL" id="SIT43834.1"/>
    </source>
</evidence>
<sequence>MIKKTRISIILFVLAVLSPLAHASLATGAHEFKNDVKTAGKKSGHAVRDAAHAVGHGAKAAGHAVADATKHGYHATKKFVTGHA</sequence>